<name>A0A0A9A5R1_ARUDO</name>
<sequence length="23" mass="2552">MWIGVVSYIFISTASVSKLSCFL</sequence>
<reference evidence="1" key="2">
    <citation type="journal article" date="2015" name="Data Brief">
        <title>Shoot transcriptome of the giant reed, Arundo donax.</title>
        <authorList>
            <person name="Barrero R.A."/>
            <person name="Guerrero F.D."/>
            <person name="Moolhuijzen P."/>
            <person name="Goolsby J.A."/>
            <person name="Tidwell J."/>
            <person name="Bellgard S.E."/>
            <person name="Bellgard M.I."/>
        </authorList>
    </citation>
    <scope>NUCLEOTIDE SEQUENCE</scope>
    <source>
        <tissue evidence="1">Shoot tissue taken approximately 20 cm above the soil surface</tissue>
    </source>
</reference>
<accession>A0A0A9A5R1</accession>
<evidence type="ECO:0000313" key="1">
    <source>
        <dbReference type="EMBL" id="JAD46436.1"/>
    </source>
</evidence>
<dbReference type="EMBL" id="GBRH01251459">
    <property type="protein sequence ID" value="JAD46436.1"/>
    <property type="molecule type" value="Transcribed_RNA"/>
</dbReference>
<proteinExistence type="predicted"/>
<organism evidence="1">
    <name type="scientific">Arundo donax</name>
    <name type="common">Giant reed</name>
    <name type="synonym">Donax arundinaceus</name>
    <dbReference type="NCBI Taxonomy" id="35708"/>
    <lineage>
        <taxon>Eukaryota</taxon>
        <taxon>Viridiplantae</taxon>
        <taxon>Streptophyta</taxon>
        <taxon>Embryophyta</taxon>
        <taxon>Tracheophyta</taxon>
        <taxon>Spermatophyta</taxon>
        <taxon>Magnoliopsida</taxon>
        <taxon>Liliopsida</taxon>
        <taxon>Poales</taxon>
        <taxon>Poaceae</taxon>
        <taxon>PACMAD clade</taxon>
        <taxon>Arundinoideae</taxon>
        <taxon>Arundineae</taxon>
        <taxon>Arundo</taxon>
    </lineage>
</organism>
<protein>
    <submittedName>
        <fullName evidence="1">Uncharacterized protein</fullName>
    </submittedName>
</protein>
<reference evidence="1" key="1">
    <citation type="submission" date="2014-09" db="EMBL/GenBank/DDBJ databases">
        <authorList>
            <person name="Magalhaes I.L.F."/>
            <person name="Oliveira U."/>
            <person name="Santos F.R."/>
            <person name="Vidigal T.H.D.A."/>
            <person name="Brescovit A.D."/>
            <person name="Santos A.J."/>
        </authorList>
    </citation>
    <scope>NUCLEOTIDE SEQUENCE</scope>
    <source>
        <tissue evidence="1">Shoot tissue taken approximately 20 cm above the soil surface</tissue>
    </source>
</reference>
<dbReference type="AlphaFoldDB" id="A0A0A9A5R1"/>